<keyword evidence="2" id="KW-1185">Reference proteome</keyword>
<dbReference type="AlphaFoldDB" id="A0ABD6B6S9"/>
<evidence type="ECO:0000313" key="2">
    <source>
        <dbReference type="Proteomes" id="UP001597111"/>
    </source>
</evidence>
<proteinExistence type="predicted"/>
<comment type="caution">
    <text evidence="1">The sequence shown here is derived from an EMBL/GenBank/DDBJ whole genome shotgun (WGS) entry which is preliminary data.</text>
</comment>
<dbReference type="InterPro" id="IPR002837">
    <property type="entry name" value="DUF123"/>
</dbReference>
<gene>
    <name evidence="1" type="ORF">ACFR9S_10175</name>
</gene>
<dbReference type="Pfam" id="PF01986">
    <property type="entry name" value="DUF123"/>
    <property type="match status" value="1"/>
</dbReference>
<sequence length="92" mass="10218">GFSRIDRHRRVAAGEHDVHHWHVDYFGGHPETELVAVERTRGRDCECAVARTLGNGPVPGFGASDCDCETHLARFESPKTAVNRAEAVHDRD</sequence>
<dbReference type="PANTHER" id="PTHR37460:SF1">
    <property type="entry name" value="ENDONUCLEASE III"/>
    <property type="match status" value="1"/>
</dbReference>
<dbReference type="RefSeq" id="WP_379818546.1">
    <property type="nucleotide sequence ID" value="NZ_JBHUDH010000114.1"/>
</dbReference>
<dbReference type="PANTHER" id="PTHR37460">
    <property type="entry name" value="ENDONUCLEASE III"/>
    <property type="match status" value="1"/>
</dbReference>
<dbReference type="Proteomes" id="UP001597111">
    <property type="component" value="Unassembled WGS sequence"/>
</dbReference>
<accession>A0ABD6B6S9</accession>
<name>A0ABD6B6S9_9EURY</name>
<feature type="non-terminal residue" evidence="1">
    <location>
        <position position="1"/>
    </location>
</feature>
<protein>
    <submittedName>
        <fullName evidence="1">DUF123 domain-containing protein</fullName>
    </submittedName>
</protein>
<dbReference type="EMBL" id="JBHUDH010000114">
    <property type="protein sequence ID" value="MFD1526656.1"/>
    <property type="molecule type" value="Genomic_DNA"/>
</dbReference>
<organism evidence="1 2">
    <name type="scientific">Halolamina salina</name>
    <dbReference type="NCBI Taxonomy" id="1220023"/>
    <lineage>
        <taxon>Archaea</taxon>
        <taxon>Methanobacteriati</taxon>
        <taxon>Methanobacteriota</taxon>
        <taxon>Stenosarchaea group</taxon>
        <taxon>Halobacteria</taxon>
        <taxon>Halobacteriales</taxon>
        <taxon>Haloferacaceae</taxon>
    </lineage>
</organism>
<evidence type="ECO:0000313" key="1">
    <source>
        <dbReference type="EMBL" id="MFD1526656.1"/>
    </source>
</evidence>
<reference evidence="1 2" key="1">
    <citation type="journal article" date="2019" name="Int. J. Syst. Evol. Microbiol.">
        <title>The Global Catalogue of Microorganisms (GCM) 10K type strain sequencing project: providing services to taxonomists for standard genome sequencing and annotation.</title>
        <authorList>
            <consortium name="The Broad Institute Genomics Platform"/>
            <consortium name="The Broad Institute Genome Sequencing Center for Infectious Disease"/>
            <person name="Wu L."/>
            <person name="Ma J."/>
        </authorList>
    </citation>
    <scope>NUCLEOTIDE SEQUENCE [LARGE SCALE GENOMIC DNA]</scope>
    <source>
        <strain evidence="1 2">CGMCC 1.12285</strain>
    </source>
</reference>